<dbReference type="Gene3D" id="1.20.5.780">
    <property type="entry name" value="Single helix bin"/>
    <property type="match status" value="1"/>
</dbReference>
<dbReference type="Pfam" id="PF08681">
    <property type="entry name" value="TacA1"/>
    <property type="match status" value="1"/>
</dbReference>
<gene>
    <name evidence="3" type="ORF">MC7420_4181</name>
</gene>
<organism evidence="3 4">
    <name type="scientific">Coleofasciculus chthonoplastes PCC 7420</name>
    <dbReference type="NCBI Taxonomy" id="118168"/>
    <lineage>
        <taxon>Bacteria</taxon>
        <taxon>Bacillati</taxon>
        <taxon>Cyanobacteriota</taxon>
        <taxon>Cyanophyceae</taxon>
        <taxon>Coleofasciculales</taxon>
        <taxon>Coleofasciculaceae</taxon>
        <taxon>Coleofasciculus</taxon>
    </lineage>
</organism>
<dbReference type="InterPro" id="IPR014795">
    <property type="entry name" value="TacA_1-like"/>
</dbReference>
<keyword evidence="4" id="KW-1185">Reference proteome</keyword>
<protein>
    <recommendedName>
        <fullName evidence="5">DUF1778 domain-containing protein</fullName>
    </recommendedName>
</protein>
<dbReference type="AlphaFoldDB" id="B4VV20"/>
<dbReference type="SUPFAM" id="SSF47598">
    <property type="entry name" value="Ribbon-helix-helix"/>
    <property type="match status" value="1"/>
</dbReference>
<dbReference type="PANTHER" id="PTHR35401">
    <property type="entry name" value="COPG FAMILY HELIX-TURN-HELIX PROTEIN-RELATED-RELATED"/>
    <property type="match status" value="1"/>
</dbReference>
<dbReference type="eggNOG" id="COG4453">
    <property type="taxonomic scope" value="Bacteria"/>
</dbReference>
<name>B4VV20_9CYAN</name>
<evidence type="ECO:0000256" key="2">
    <source>
        <dbReference type="ARBA" id="ARBA00049988"/>
    </source>
</evidence>
<sequence>MPKLTIEVPEENKERLQTLLVRSQAGELTPSEQQELNQYLAIEDIEETRAFTPSQSLGSGYHDDSSPNLFTQNSSLTQSVSEVGMMGQSLAKGNQSPDTPETYIRLILEPQHKKTLEKAAAKRCLTLSEYLLELVLDAATQELATPEPMVLDEQDWDIFASALKNPPEPNRVLKEAFKRHQN</sequence>
<dbReference type="InterPro" id="IPR010985">
    <property type="entry name" value="Ribbon_hlx_hlx"/>
</dbReference>
<dbReference type="RefSeq" id="WP_006102501.1">
    <property type="nucleotide sequence ID" value="NZ_DS989854.1"/>
</dbReference>
<evidence type="ECO:0000313" key="3">
    <source>
        <dbReference type="EMBL" id="EDX74196.1"/>
    </source>
</evidence>
<evidence type="ECO:0008006" key="5">
    <source>
        <dbReference type="Google" id="ProtNLM"/>
    </source>
</evidence>
<evidence type="ECO:0000313" key="4">
    <source>
        <dbReference type="Proteomes" id="UP000003835"/>
    </source>
</evidence>
<dbReference type="Proteomes" id="UP000003835">
    <property type="component" value="Unassembled WGS sequence"/>
</dbReference>
<accession>B4VV20</accession>
<dbReference type="HOGENOM" id="CLU_1479661_0_0_3"/>
<comment type="similarity">
    <text evidence="2">Belongs to the TacA antitoxin family.</text>
</comment>
<keyword evidence="1" id="KW-1277">Toxin-antitoxin system</keyword>
<dbReference type="GO" id="GO:0006355">
    <property type="term" value="P:regulation of DNA-templated transcription"/>
    <property type="evidence" value="ECO:0007669"/>
    <property type="project" value="InterPro"/>
</dbReference>
<evidence type="ECO:0000256" key="1">
    <source>
        <dbReference type="ARBA" id="ARBA00022649"/>
    </source>
</evidence>
<dbReference type="STRING" id="118168.MC7420_4181"/>
<dbReference type="EMBL" id="DS989854">
    <property type="protein sequence ID" value="EDX74196.1"/>
    <property type="molecule type" value="Genomic_DNA"/>
</dbReference>
<proteinExistence type="inferred from homology"/>
<reference evidence="3 4" key="1">
    <citation type="submission" date="2008-07" db="EMBL/GenBank/DDBJ databases">
        <authorList>
            <person name="Tandeau de Marsac N."/>
            <person name="Ferriera S."/>
            <person name="Johnson J."/>
            <person name="Kravitz S."/>
            <person name="Beeson K."/>
            <person name="Sutton G."/>
            <person name="Rogers Y.-H."/>
            <person name="Friedman R."/>
            <person name="Frazier M."/>
            <person name="Venter J.C."/>
        </authorList>
    </citation>
    <scope>NUCLEOTIDE SEQUENCE [LARGE SCALE GENOMIC DNA]</scope>
    <source>
        <strain evidence="3 4">PCC 7420</strain>
    </source>
</reference>